<feature type="domain" description="GIY-YIG" evidence="2">
    <location>
        <begin position="223"/>
        <end position="300"/>
    </location>
</feature>
<dbReference type="InterPro" id="IPR001943">
    <property type="entry name" value="UVR_dom"/>
</dbReference>
<dbReference type="SMART" id="SM00465">
    <property type="entry name" value="GIYc"/>
    <property type="match status" value="1"/>
</dbReference>
<dbReference type="SMART" id="SM00479">
    <property type="entry name" value="EXOIII"/>
    <property type="match status" value="1"/>
</dbReference>
<name>A0A6J6ASY3_9ZZZZ</name>
<dbReference type="Pfam" id="PF01541">
    <property type="entry name" value="GIY-YIG"/>
    <property type="match status" value="1"/>
</dbReference>
<dbReference type="InterPro" id="IPR006054">
    <property type="entry name" value="DnaQ"/>
</dbReference>
<organism evidence="3">
    <name type="scientific">freshwater metagenome</name>
    <dbReference type="NCBI Taxonomy" id="449393"/>
    <lineage>
        <taxon>unclassified sequences</taxon>
        <taxon>metagenomes</taxon>
        <taxon>ecological metagenomes</taxon>
    </lineage>
</organism>
<dbReference type="EMBL" id="CAEUNJ010000156">
    <property type="protein sequence ID" value="CAB4373063.1"/>
    <property type="molecule type" value="Genomic_DNA"/>
</dbReference>
<dbReference type="InterPro" id="IPR050066">
    <property type="entry name" value="UvrABC_protein_C"/>
</dbReference>
<feature type="domain" description="UVR" evidence="1">
    <location>
        <begin position="412"/>
        <end position="447"/>
    </location>
</feature>
<evidence type="ECO:0000313" key="3">
    <source>
        <dbReference type="EMBL" id="CAB4373063.1"/>
    </source>
</evidence>
<proteinExistence type="predicted"/>
<dbReference type="InterPro" id="IPR035901">
    <property type="entry name" value="GIY-YIG_endonuc_sf"/>
</dbReference>
<dbReference type="InterPro" id="IPR036397">
    <property type="entry name" value="RNaseH_sf"/>
</dbReference>
<dbReference type="SUPFAM" id="SSF53098">
    <property type="entry name" value="Ribonuclease H-like"/>
    <property type="match status" value="1"/>
</dbReference>
<dbReference type="GO" id="GO:0003677">
    <property type="term" value="F:DNA binding"/>
    <property type="evidence" value="ECO:0007669"/>
    <property type="project" value="InterPro"/>
</dbReference>
<dbReference type="PROSITE" id="PS50164">
    <property type="entry name" value="GIY_YIG"/>
    <property type="match status" value="1"/>
</dbReference>
<dbReference type="GO" id="GO:0006260">
    <property type="term" value="P:DNA replication"/>
    <property type="evidence" value="ECO:0007669"/>
    <property type="project" value="InterPro"/>
</dbReference>
<gene>
    <name evidence="3" type="ORF">UFOPK4201_02117</name>
</gene>
<dbReference type="Gene3D" id="3.30.420.10">
    <property type="entry name" value="Ribonuclease H-like superfamily/Ribonuclease H"/>
    <property type="match status" value="1"/>
</dbReference>
<dbReference type="InterPro" id="IPR013520">
    <property type="entry name" value="Ribonucl_H"/>
</dbReference>
<dbReference type="InterPro" id="IPR047296">
    <property type="entry name" value="GIY-YIG_UvrC_Cho"/>
</dbReference>
<dbReference type="GO" id="GO:0006289">
    <property type="term" value="P:nucleotide-excision repair"/>
    <property type="evidence" value="ECO:0007669"/>
    <property type="project" value="InterPro"/>
</dbReference>
<evidence type="ECO:0000259" key="1">
    <source>
        <dbReference type="PROSITE" id="PS50151"/>
    </source>
</evidence>
<dbReference type="NCBIfam" id="NF005907">
    <property type="entry name" value="PRK07883.1-5"/>
    <property type="match status" value="1"/>
</dbReference>
<dbReference type="FunFam" id="3.30.420.10:FF:000045">
    <property type="entry name" value="3'-5' exonuclease DinG"/>
    <property type="match status" value="1"/>
</dbReference>
<dbReference type="NCBIfam" id="TIGR00573">
    <property type="entry name" value="dnaq"/>
    <property type="match status" value="1"/>
</dbReference>
<dbReference type="AlphaFoldDB" id="A0A6J6ASY3"/>
<reference evidence="3" key="1">
    <citation type="submission" date="2020-05" db="EMBL/GenBank/DDBJ databases">
        <authorList>
            <person name="Chiriac C."/>
            <person name="Salcher M."/>
            <person name="Ghai R."/>
            <person name="Kavagutti S V."/>
        </authorList>
    </citation>
    <scope>NUCLEOTIDE SEQUENCE</scope>
</reference>
<protein>
    <submittedName>
        <fullName evidence="3">Unannotated protein</fullName>
    </submittedName>
</protein>
<sequence length="575" mass="62484">MPSPTRDSLQLSLDDLGTPLSQVTFCVIDLETTGGSADSCGITEIGAVKLRGGECLGTFQTLVNPGCAIPPQITVLTGITHSMVMPAPRIEAVLPSLLEFIGDAVIVGHNVRFDLSFVQAALERDQRPKLTNRSVDTVALARRLVRNEVPNCKLGTLAEFLRLDHQPSHRALDDALATGDLLHLLIERAGGLGVTGLDDLLSLPKMAGHASAQKLRLTDSLPRSPGVYLFRNTQGDVLYIGKATNLRARVRSYFSGDDRRKIGSLLRETTQIDHVKHPHPLSAAVHEIRLIHEHKPGYNRQLKDWGRYVYVKLTLSETFPRLSIVKDVRYDGAMYLGPLSSRSSAQRVVDAIHTTVPLRRCAGRVGRRALRDAPCTAAQLGVSMCPCAGGVEPADYQLVVERAVRGLTVEPDLLLAPLADRITALAREERFEEAADVRDRANALAGAINRQRKFDQLRRAGHIHIDLGPLGGVALDHGRLQSAWGEGELPNLGLSPTFGDRPLPSDAPLAPLDRELADELGCIASWLEHAATDLTLDHCDGVLASALPALPSFSPRKGLAVDDSEFVSSLRRSRR</sequence>
<dbReference type="SUPFAM" id="SSF82771">
    <property type="entry name" value="GIY-YIG endonuclease"/>
    <property type="match status" value="1"/>
</dbReference>
<accession>A0A6J6ASY3</accession>
<dbReference type="InterPro" id="IPR000305">
    <property type="entry name" value="GIY-YIG_endonuc"/>
</dbReference>
<dbReference type="InterPro" id="IPR012337">
    <property type="entry name" value="RNaseH-like_sf"/>
</dbReference>
<dbReference type="CDD" id="cd10434">
    <property type="entry name" value="GIY-YIG_UvrC_Cho"/>
    <property type="match status" value="1"/>
</dbReference>
<dbReference type="Pfam" id="PF00929">
    <property type="entry name" value="RNase_T"/>
    <property type="match status" value="1"/>
</dbReference>
<dbReference type="PROSITE" id="PS50151">
    <property type="entry name" value="UVR"/>
    <property type="match status" value="1"/>
</dbReference>
<dbReference type="PANTHER" id="PTHR30562:SF1">
    <property type="entry name" value="UVRABC SYSTEM PROTEIN C"/>
    <property type="match status" value="1"/>
</dbReference>
<evidence type="ECO:0000259" key="2">
    <source>
        <dbReference type="PROSITE" id="PS50164"/>
    </source>
</evidence>
<dbReference type="Gene3D" id="3.40.1440.10">
    <property type="entry name" value="GIY-YIG endonuclease"/>
    <property type="match status" value="1"/>
</dbReference>
<dbReference type="GO" id="GO:0003887">
    <property type="term" value="F:DNA-directed DNA polymerase activity"/>
    <property type="evidence" value="ECO:0007669"/>
    <property type="project" value="InterPro"/>
</dbReference>
<dbReference type="CDD" id="cd06127">
    <property type="entry name" value="DEDDh"/>
    <property type="match status" value="1"/>
</dbReference>
<dbReference type="GO" id="GO:0009380">
    <property type="term" value="C:excinuclease repair complex"/>
    <property type="evidence" value="ECO:0007669"/>
    <property type="project" value="TreeGrafter"/>
</dbReference>
<dbReference type="PANTHER" id="PTHR30562">
    <property type="entry name" value="UVRC/OXIDOREDUCTASE"/>
    <property type="match status" value="1"/>
</dbReference>